<evidence type="ECO:0000259" key="2">
    <source>
        <dbReference type="Pfam" id="PF03781"/>
    </source>
</evidence>
<feature type="region of interest" description="Disordered" evidence="1">
    <location>
        <begin position="1"/>
        <end position="41"/>
    </location>
</feature>
<dbReference type="AlphaFoldDB" id="A0A0M2PZ20"/>
<evidence type="ECO:0000256" key="1">
    <source>
        <dbReference type="SAM" id="MobiDB-lite"/>
    </source>
</evidence>
<dbReference type="PANTHER" id="PTHR23150:SF19">
    <property type="entry name" value="FORMYLGLYCINE-GENERATING ENZYME"/>
    <property type="match status" value="1"/>
</dbReference>
<dbReference type="Proteomes" id="UP000034681">
    <property type="component" value="Unassembled WGS sequence"/>
</dbReference>
<evidence type="ECO:0000313" key="3">
    <source>
        <dbReference type="EMBL" id="KKJ01696.1"/>
    </source>
</evidence>
<dbReference type="InterPro" id="IPR016187">
    <property type="entry name" value="CTDL_fold"/>
</dbReference>
<accession>A0A0M2PZ20</accession>
<dbReference type="GO" id="GO:0120147">
    <property type="term" value="F:formylglycine-generating oxidase activity"/>
    <property type="evidence" value="ECO:0007669"/>
    <property type="project" value="TreeGrafter"/>
</dbReference>
<organism evidence="3 4">
    <name type="scientific">Prochlorothrix hollandica PCC 9006 = CALU 1027</name>
    <dbReference type="NCBI Taxonomy" id="317619"/>
    <lineage>
        <taxon>Bacteria</taxon>
        <taxon>Bacillati</taxon>
        <taxon>Cyanobacteriota</taxon>
        <taxon>Cyanophyceae</taxon>
        <taxon>Prochlorotrichales</taxon>
        <taxon>Prochlorotrichaceae</taxon>
        <taxon>Prochlorothrix</taxon>
    </lineage>
</organism>
<dbReference type="Gene3D" id="3.90.1580.10">
    <property type="entry name" value="paralog of FGE (formylglycine-generating enzyme)"/>
    <property type="match status" value="1"/>
</dbReference>
<dbReference type="InterPro" id="IPR005532">
    <property type="entry name" value="SUMF_dom"/>
</dbReference>
<feature type="compositionally biased region" description="Low complexity" evidence="1">
    <location>
        <begin position="11"/>
        <end position="20"/>
    </location>
</feature>
<name>A0A0M2PZ20_PROHO</name>
<protein>
    <recommendedName>
        <fullName evidence="2">Sulfatase-modifying factor enzyme-like domain-containing protein</fullName>
    </recommendedName>
</protein>
<evidence type="ECO:0000313" key="4">
    <source>
        <dbReference type="Proteomes" id="UP000034681"/>
    </source>
</evidence>
<dbReference type="InterPro" id="IPR042095">
    <property type="entry name" value="SUMF_sf"/>
</dbReference>
<sequence>MTEDPAPGDGSPSPEAIPEDIPAPEPPPPAEPFPEPSPEGAVAGLRSEVVAVDVVTGLDSLGNGGRRESVTVTRWLEDLGGGVLLPLVQIPAGDFLMGSPDDEVQRDSDEGPQHRVNFPREFWMGQYEITQAQYQAMMGTNPATNSESKFVDPNKPVIDVSWDDAVEFCQRLSDRTGRNYRLPTEAEWEYACRAGTQTPFSFGETITPDLVNYNGNYPYGNAPEGEHRQQTTPVGQFPANSWGLYDMHGNVREWCLDEWHASYGAKPEALKQDGSIEWTQSKTNVLPDDREGTNRVLRGGSWSFNARNTRSADRDRHLRVNRNYFNGFRVVLE</sequence>
<dbReference type="eggNOG" id="COG1262">
    <property type="taxonomic scope" value="Bacteria"/>
</dbReference>
<dbReference type="PANTHER" id="PTHR23150">
    <property type="entry name" value="SULFATASE MODIFYING FACTOR 1, 2"/>
    <property type="match status" value="1"/>
</dbReference>
<reference evidence="3" key="1">
    <citation type="submission" date="2012-04" db="EMBL/GenBank/DDBJ databases">
        <authorList>
            <person name="Borisov I.G."/>
            <person name="Ivanikova N.V."/>
            <person name="Pinevich A.V."/>
        </authorList>
    </citation>
    <scope>NUCLEOTIDE SEQUENCE</scope>
    <source>
        <strain evidence="3">CALU 1027</strain>
    </source>
</reference>
<dbReference type="STRING" id="317619.GCA_000332315_04055"/>
<comment type="caution">
    <text evidence="3">The sequence shown here is derived from an EMBL/GenBank/DDBJ whole genome shotgun (WGS) entry which is preliminary data.</text>
</comment>
<proteinExistence type="predicted"/>
<keyword evidence="4" id="KW-1185">Reference proteome</keyword>
<dbReference type="InterPro" id="IPR051043">
    <property type="entry name" value="Sulfatase_Mod_Factor_Kinase"/>
</dbReference>
<dbReference type="SUPFAM" id="SSF56436">
    <property type="entry name" value="C-type lectin-like"/>
    <property type="match status" value="1"/>
</dbReference>
<dbReference type="EMBL" id="AJTX02000002">
    <property type="protein sequence ID" value="KKJ01696.1"/>
    <property type="molecule type" value="Genomic_DNA"/>
</dbReference>
<feature type="domain" description="Sulfatase-modifying factor enzyme-like" evidence="2">
    <location>
        <begin position="87"/>
        <end position="331"/>
    </location>
</feature>
<gene>
    <name evidence="3" type="ORF">PROH_03875</name>
</gene>
<dbReference type="eggNOG" id="COG0515">
    <property type="taxonomic scope" value="Bacteria"/>
</dbReference>
<dbReference type="Pfam" id="PF03781">
    <property type="entry name" value="FGE-sulfatase"/>
    <property type="match status" value="1"/>
</dbReference>
<feature type="compositionally biased region" description="Pro residues" evidence="1">
    <location>
        <begin position="21"/>
        <end position="37"/>
    </location>
</feature>